<dbReference type="InterPro" id="IPR050187">
    <property type="entry name" value="Lipid_Phosphate_FormReg"/>
</dbReference>
<dbReference type="PANTHER" id="PTHR12358">
    <property type="entry name" value="SPHINGOSINE KINASE"/>
    <property type="match status" value="1"/>
</dbReference>
<dbReference type="STRING" id="463014.BAU07_03130"/>
<dbReference type="GO" id="GO:0016301">
    <property type="term" value="F:kinase activity"/>
    <property type="evidence" value="ECO:0007669"/>
    <property type="project" value="UniProtKB-KW"/>
</dbReference>
<dbReference type="Pfam" id="PF00781">
    <property type="entry name" value="DAGK_cat"/>
    <property type="match status" value="1"/>
</dbReference>
<dbReference type="Gene3D" id="3.40.50.10330">
    <property type="entry name" value="Probable inorganic polyphosphate/atp-NAD kinase, domain 1"/>
    <property type="match status" value="1"/>
</dbReference>
<dbReference type="InterPro" id="IPR017438">
    <property type="entry name" value="ATP-NAD_kinase_N"/>
</dbReference>
<gene>
    <name evidence="2" type="ORF">BAU07_03130</name>
</gene>
<dbReference type="PROSITE" id="PS50146">
    <property type="entry name" value="DAGK"/>
    <property type="match status" value="1"/>
</dbReference>
<dbReference type="SUPFAM" id="SSF111331">
    <property type="entry name" value="NAD kinase/diacylglycerol kinase-like"/>
    <property type="match status" value="1"/>
</dbReference>
<dbReference type="InterPro" id="IPR016064">
    <property type="entry name" value="NAD/diacylglycerol_kinase_sf"/>
</dbReference>
<sequence>MSDPTAHFNTVTDTPTSSVTLSGHEPFFIVFNSGSGNDDSARTREQIEALLTQAGRTHTFLAVDEPSRLPQIAEHAVKLAREAGGVIVAAGGDGTLNAVAAAVLPSGLPFGILPRGTFNYFGRTYGIARETEEAVASLLDARIEPVQVGLLEGRPFLVNASLGLYPQLLEDREAYKQKLGRRRWVALISAIVTLWRTPTNLSLELNSHGERKVLRTPTLVVGNNALQLEQLGLPEVAHLEENRLVAMAAQPVSTLALYWLMVMGALSRLGEASNVISFGFESLTVRVRGRRRIKVAMDGEIFWTHSPLSFSVSPQRLQLLVPRDTSRLDRS</sequence>
<evidence type="ECO:0000313" key="2">
    <source>
        <dbReference type="EMBL" id="ANN76238.1"/>
    </source>
</evidence>
<dbReference type="AlphaFoldDB" id="A0A193G9B9"/>
<feature type="domain" description="DAGKc" evidence="1">
    <location>
        <begin position="22"/>
        <end position="155"/>
    </location>
</feature>
<dbReference type="Gene3D" id="2.60.200.40">
    <property type="match status" value="1"/>
</dbReference>
<keyword evidence="2" id="KW-0418">Kinase</keyword>
<dbReference type="KEGG" id="bfz:BAU07_03130"/>
<keyword evidence="2" id="KW-0808">Transferase</keyword>
<dbReference type="RefSeq" id="WP_066654018.1">
    <property type="nucleotide sequence ID" value="NZ_CBCSCL010000036.1"/>
</dbReference>
<dbReference type="PANTHER" id="PTHR12358:SF54">
    <property type="entry name" value="SPHINGOSINE KINASE RELATED PROTEIN"/>
    <property type="match status" value="1"/>
</dbReference>
<reference evidence="2 3" key="1">
    <citation type="submission" date="2016-06" db="EMBL/GenBank/DDBJ databases">
        <title>Complete genome sequences of Bordetella bronchialis and Bordetella flabilis.</title>
        <authorList>
            <person name="LiPuma J.J."/>
            <person name="Spilker T."/>
        </authorList>
    </citation>
    <scope>NUCLEOTIDE SEQUENCE [LARGE SCALE GENOMIC DNA]</scope>
    <source>
        <strain evidence="2 3">AU10664</strain>
    </source>
</reference>
<organism evidence="2 3">
    <name type="scientific">Bordetella flabilis</name>
    <dbReference type="NCBI Taxonomy" id="463014"/>
    <lineage>
        <taxon>Bacteria</taxon>
        <taxon>Pseudomonadati</taxon>
        <taxon>Pseudomonadota</taxon>
        <taxon>Betaproteobacteria</taxon>
        <taxon>Burkholderiales</taxon>
        <taxon>Alcaligenaceae</taxon>
        <taxon>Bordetella</taxon>
    </lineage>
</organism>
<accession>A0A193G9B9</accession>
<proteinExistence type="predicted"/>
<dbReference type="EMBL" id="CP016172">
    <property type="protein sequence ID" value="ANN76238.1"/>
    <property type="molecule type" value="Genomic_DNA"/>
</dbReference>
<keyword evidence="3" id="KW-1185">Reference proteome</keyword>
<dbReference type="Proteomes" id="UP000091926">
    <property type="component" value="Chromosome"/>
</dbReference>
<protein>
    <submittedName>
        <fullName evidence="2">Diacylglycerol kinase</fullName>
    </submittedName>
</protein>
<name>A0A193G9B9_9BORD</name>
<dbReference type="SMART" id="SM00046">
    <property type="entry name" value="DAGKc"/>
    <property type="match status" value="1"/>
</dbReference>
<evidence type="ECO:0000313" key="3">
    <source>
        <dbReference type="Proteomes" id="UP000091926"/>
    </source>
</evidence>
<dbReference type="OrthoDB" id="142078at2"/>
<dbReference type="InterPro" id="IPR001206">
    <property type="entry name" value="Diacylglycerol_kinase_cat_dom"/>
</dbReference>
<evidence type="ECO:0000259" key="1">
    <source>
        <dbReference type="PROSITE" id="PS50146"/>
    </source>
</evidence>